<dbReference type="EMBL" id="KZ454761">
    <property type="protein sequence ID" value="PKA45834.1"/>
    <property type="molecule type" value="Genomic_DNA"/>
</dbReference>
<gene>
    <name evidence="1" type="ORF">AXF42_Ash021648</name>
</gene>
<keyword evidence="2" id="KW-1185">Reference proteome</keyword>
<reference evidence="1 2" key="1">
    <citation type="journal article" date="2017" name="Nature">
        <title>The Apostasia genome and the evolution of orchids.</title>
        <authorList>
            <person name="Zhang G.Q."/>
            <person name="Liu K.W."/>
            <person name="Li Z."/>
            <person name="Lohaus R."/>
            <person name="Hsiao Y.Y."/>
            <person name="Niu S.C."/>
            <person name="Wang J.Y."/>
            <person name="Lin Y.C."/>
            <person name="Xu Q."/>
            <person name="Chen L.J."/>
            <person name="Yoshida K."/>
            <person name="Fujiwara S."/>
            <person name="Wang Z.W."/>
            <person name="Zhang Y.Q."/>
            <person name="Mitsuda N."/>
            <person name="Wang M."/>
            <person name="Liu G.H."/>
            <person name="Pecoraro L."/>
            <person name="Huang H.X."/>
            <person name="Xiao X.J."/>
            <person name="Lin M."/>
            <person name="Wu X.Y."/>
            <person name="Wu W.L."/>
            <person name="Chen Y.Y."/>
            <person name="Chang S.B."/>
            <person name="Sakamoto S."/>
            <person name="Ohme-Takagi M."/>
            <person name="Yagi M."/>
            <person name="Zeng S.J."/>
            <person name="Shen C.Y."/>
            <person name="Yeh C.M."/>
            <person name="Luo Y.B."/>
            <person name="Tsai W.C."/>
            <person name="Van de Peer Y."/>
            <person name="Liu Z.J."/>
        </authorList>
    </citation>
    <scope>NUCLEOTIDE SEQUENCE [LARGE SCALE GENOMIC DNA]</scope>
    <source>
        <strain evidence="2">cv. Shenzhen</strain>
        <tissue evidence="1">Stem</tissue>
    </source>
</reference>
<organism evidence="1 2">
    <name type="scientific">Apostasia shenzhenica</name>
    <dbReference type="NCBI Taxonomy" id="1088818"/>
    <lineage>
        <taxon>Eukaryota</taxon>
        <taxon>Viridiplantae</taxon>
        <taxon>Streptophyta</taxon>
        <taxon>Embryophyta</taxon>
        <taxon>Tracheophyta</taxon>
        <taxon>Spermatophyta</taxon>
        <taxon>Magnoliopsida</taxon>
        <taxon>Liliopsida</taxon>
        <taxon>Asparagales</taxon>
        <taxon>Orchidaceae</taxon>
        <taxon>Apostasioideae</taxon>
        <taxon>Apostasia</taxon>
    </lineage>
</organism>
<dbReference type="AlphaFoldDB" id="A0A2H9ZRA8"/>
<evidence type="ECO:0000313" key="2">
    <source>
        <dbReference type="Proteomes" id="UP000236161"/>
    </source>
</evidence>
<dbReference type="Proteomes" id="UP000236161">
    <property type="component" value="Unassembled WGS sequence"/>
</dbReference>
<protein>
    <submittedName>
        <fullName evidence="1">Uncharacterized protein</fullName>
    </submittedName>
</protein>
<evidence type="ECO:0000313" key="1">
    <source>
        <dbReference type="EMBL" id="PKA45834.1"/>
    </source>
</evidence>
<sequence length="75" mass="8847">MERKVSAMKRVSSTEEMILPEKLCDGEERFGEGTSKLHGEDDLTGEALRRRGDDLRRRWRGKLQRRHQESFEVET</sequence>
<accession>A0A2H9ZRA8</accession>
<name>A0A2H9ZRA8_9ASPA</name>
<proteinExistence type="predicted"/>